<dbReference type="InterPro" id="IPR029063">
    <property type="entry name" value="SAM-dependent_MTases_sf"/>
</dbReference>
<keyword evidence="9" id="KW-1185">Reference proteome</keyword>
<evidence type="ECO:0000313" key="8">
    <source>
        <dbReference type="EMBL" id="KFZ28526.1"/>
    </source>
</evidence>
<dbReference type="PANTHER" id="PTHR23417:SF14">
    <property type="entry name" value="PENTACOTRIPEPTIDE-REPEAT REGION OF PRORP DOMAIN-CONTAINING PROTEIN"/>
    <property type="match status" value="1"/>
</dbReference>
<dbReference type="RefSeq" id="WP_034733092.1">
    <property type="nucleotide sequence ID" value="NZ_JPIN01000008.1"/>
</dbReference>
<dbReference type="SUPFAM" id="SSF53335">
    <property type="entry name" value="S-adenosyl-L-methionine-dependent methyltransferases"/>
    <property type="match status" value="1"/>
</dbReference>
<accession>A0A094J7D8</accession>
<evidence type="ECO:0000256" key="6">
    <source>
        <dbReference type="ARBA" id="ARBA00022691"/>
    </source>
</evidence>
<evidence type="ECO:0000256" key="3">
    <source>
        <dbReference type="ARBA" id="ARBA00011977"/>
    </source>
</evidence>
<organism evidence="8 9">
    <name type="scientific">Pseudidiomarina atlantica</name>
    <dbReference type="NCBI Taxonomy" id="1517416"/>
    <lineage>
        <taxon>Bacteria</taxon>
        <taxon>Pseudomonadati</taxon>
        <taxon>Pseudomonadota</taxon>
        <taxon>Gammaproteobacteria</taxon>
        <taxon>Alteromonadales</taxon>
        <taxon>Idiomarinaceae</taxon>
        <taxon>Pseudidiomarina</taxon>
    </lineage>
</organism>
<dbReference type="AlphaFoldDB" id="A0A094J7D8"/>
<reference evidence="8 9" key="1">
    <citation type="submission" date="2014-06" db="EMBL/GenBank/DDBJ databases">
        <title>Draft genome sequence of Idiomarina sp. MCCC 1A10513.</title>
        <authorList>
            <person name="Du J."/>
            <person name="Lai Q."/>
            <person name="Shao Z."/>
        </authorList>
    </citation>
    <scope>NUCLEOTIDE SEQUENCE [LARGE SCALE GENOMIC DNA]</scope>
    <source>
        <strain evidence="8 9">MCCC 1A10513</strain>
    </source>
</reference>
<dbReference type="GO" id="GO:0008176">
    <property type="term" value="F:tRNA (guanine(46)-N7)-methyltransferase activity"/>
    <property type="evidence" value="ECO:0007669"/>
    <property type="project" value="UniProtKB-EC"/>
</dbReference>
<keyword evidence="4" id="KW-0489">Methyltransferase</keyword>
<gene>
    <name evidence="8" type="ORF">IDAT_09475</name>
</gene>
<dbReference type="Pfam" id="PF02390">
    <property type="entry name" value="Methyltransf_4"/>
    <property type="match status" value="1"/>
</dbReference>
<sequence>MTEKLSRPVTTNQHGNHEDLTAVVMRHLRAPFKKPIQEHNREAFMQAHQAVTEWQGPIILDSCCGVGESTAWLAQQHPEALVIGVDKSAHRLQRHAHYQTSAAGQRYLLVRADLQDFWRLAVEHHWQLSQHSILYPNPWPKAAHLSRRWHGSPVWPYVIGLGGELVMRSNWVTYLTEVASSLALVHCQATLQPLLAKHEPITPFERKYQRSGQQLWELTAKLPEDGRYFSAIEAE</sequence>
<proteinExistence type="predicted"/>
<evidence type="ECO:0000256" key="2">
    <source>
        <dbReference type="ARBA" id="ARBA00003015"/>
    </source>
</evidence>
<dbReference type="PANTHER" id="PTHR23417">
    <property type="entry name" value="3-DEOXY-D-MANNO-OCTULOSONIC-ACID TRANSFERASE/TRNA GUANINE-N 7 - -METHYLTRANSFERASE"/>
    <property type="match status" value="1"/>
</dbReference>
<dbReference type="EMBL" id="JPIN01000008">
    <property type="protein sequence ID" value="KFZ28526.1"/>
    <property type="molecule type" value="Genomic_DNA"/>
</dbReference>
<protein>
    <recommendedName>
        <fullName evidence="3">tRNA (guanine(46)-N(7))-methyltransferase</fullName>
        <ecNumber evidence="3">2.1.1.33</ecNumber>
    </recommendedName>
</protein>
<comment type="catalytic activity">
    <reaction evidence="1">
        <text>guanosine(46) in tRNA + S-adenosyl-L-methionine = N(7)-methylguanosine(46) in tRNA + S-adenosyl-L-homocysteine</text>
        <dbReference type="Rhea" id="RHEA:42708"/>
        <dbReference type="Rhea" id="RHEA-COMP:10188"/>
        <dbReference type="Rhea" id="RHEA-COMP:10189"/>
        <dbReference type="ChEBI" id="CHEBI:57856"/>
        <dbReference type="ChEBI" id="CHEBI:59789"/>
        <dbReference type="ChEBI" id="CHEBI:74269"/>
        <dbReference type="ChEBI" id="CHEBI:74480"/>
        <dbReference type="EC" id="2.1.1.33"/>
    </reaction>
</comment>
<comment type="function">
    <text evidence="2">Catalyzes the formation of N(7)-methylguanine at position 46 (m7G46) in tRNA.</text>
</comment>
<dbReference type="CDD" id="cd02440">
    <property type="entry name" value="AdoMet_MTases"/>
    <property type="match status" value="1"/>
</dbReference>
<dbReference type="Proteomes" id="UP000053718">
    <property type="component" value="Unassembled WGS sequence"/>
</dbReference>
<comment type="caution">
    <text evidence="8">The sequence shown here is derived from an EMBL/GenBank/DDBJ whole genome shotgun (WGS) entry which is preliminary data.</text>
</comment>
<dbReference type="Gene3D" id="3.40.50.150">
    <property type="entry name" value="Vaccinia Virus protein VP39"/>
    <property type="match status" value="1"/>
</dbReference>
<name>A0A094J7D8_9GAMM</name>
<evidence type="ECO:0000256" key="7">
    <source>
        <dbReference type="ARBA" id="ARBA00022694"/>
    </source>
</evidence>
<dbReference type="STRING" id="1517416.IDAT_09475"/>
<dbReference type="InterPro" id="IPR003358">
    <property type="entry name" value="tRNA_(Gua-N-7)_MeTrfase_Trmb"/>
</dbReference>
<dbReference type="eggNOG" id="COG0220">
    <property type="taxonomic scope" value="Bacteria"/>
</dbReference>
<keyword evidence="5" id="KW-0808">Transferase</keyword>
<dbReference type="GO" id="GO:0043527">
    <property type="term" value="C:tRNA methyltransferase complex"/>
    <property type="evidence" value="ECO:0007669"/>
    <property type="project" value="TreeGrafter"/>
</dbReference>
<evidence type="ECO:0000256" key="1">
    <source>
        <dbReference type="ARBA" id="ARBA00000142"/>
    </source>
</evidence>
<evidence type="ECO:0000313" key="9">
    <source>
        <dbReference type="Proteomes" id="UP000053718"/>
    </source>
</evidence>
<evidence type="ECO:0000256" key="4">
    <source>
        <dbReference type="ARBA" id="ARBA00022603"/>
    </source>
</evidence>
<keyword evidence="6" id="KW-0949">S-adenosyl-L-methionine</keyword>
<dbReference type="EC" id="2.1.1.33" evidence="3"/>
<evidence type="ECO:0000256" key="5">
    <source>
        <dbReference type="ARBA" id="ARBA00022679"/>
    </source>
</evidence>
<dbReference type="PROSITE" id="PS51625">
    <property type="entry name" value="SAM_MT_TRMB"/>
    <property type="match status" value="1"/>
</dbReference>
<keyword evidence="7" id="KW-0819">tRNA processing</keyword>